<dbReference type="PANTHER" id="PTHR28052:SF1">
    <property type="entry name" value="UPF0545 PROTEIN C22ORF39"/>
    <property type="match status" value="1"/>
</dbReference>
<evidence type="ECO:0000313" key="1">
    <source>
        <dbReference type="EMBL" id="KAJ1729716.1"/>
    </source>
</evidence>
<evidence type="ECO:0000313" key="2">
    <source>
        <dbReference type="Proteomes" id="UP001143981"/>
    </source>
</evidence>
<dbReference type="Pfam" id="PF11326">
    <property type="entry name" value="PANTS-like"/>
    <property type="match status" value="1"/>
</dbReference>
<comment type="caution">
    <text evidence="1">The sequence shown here is derived from an EMBL/GenBank/DDBJ whole genome shotgun (WGS) entry which is preliminary data.</text>
</comment>
<name>A0A9W7YD44_9FUNG</name>
<accession>A0A9W7YD44</accession>
<dbReference type="AlphaFoldDB" id="A0A9W7YD44"/>
<keyword evidence="2" id="KW-1185">Reference proteome</keyword>
<gene>
    <name evidence="1" type="ORF">LPJ61_003391</name>
</gene>
<sequence>MADSAPDAQIGRAAEADLPFDYYTCKASQAFDQWFACMTVGKQLSNYYRYGHRSGCGKHWAKVGLCMKIKVRSEASGKAIMAEYREKEEAQRKSMPNVLDVWTRRE</sequence>
<dbReference type="Proteomes" id="UP001143981">
    <property type="component" value="Unassembled WGS sequence"/>
</dbReference>
<dbReference type="EMBL" id="JANBOI010000563">
    <property type="protein sequence ID" value="KAJ1729716.1"/>
    <property type="molecule type" value="Genomic_DNA"/>
</dbReference>
<protein>
    <submittedName>
        <fullName evidence="1">Uncharacterized protein</fullName>
    </submittedName>
</protein>
<proteinExistence type="predicted"/>
<dbReference type="PANTHER" id="PTHR28052">
    <property type="entry name" value="UPF0545 PROTEIN C22ORF39"/>
    <property type="match status" value="1"/>
</dbReference>
<organism evidence="1 2">
    <name type="scientific">Coemansia biformis</name>
    <dbReference type="NCBI Taxonomy" id="1286918"/>
    <lineage>
        <taxon>Eukaryota</taxon>
        <taxon>Fungi</taxon>
        <taxon>Fungi incertae sedis</taxon>
        <taxon>Zoopagomycota</taxon>
        <taxon>Kickxellomycotina</taxon>
        <taxon>Kickxellomycetes</taxon>
        <taxon>Kickxellales</taxon>
        <taxon>Kickxellaceae</taxon>
        <taxon>Coemansia</taxon>
    </lineage>
</organism>
<reference evidence="1" key="1">
    <citation type="submission" date="2022-07" db="EMBL/GenBank/DDBJ databases">
        <title>Phylogenomic reconstructions and comparative analyses of Kickxellomycotina fungi.</title>
        <authorList>
            <person name="Reynolds N.K."/>
            <person name="Stajich J.E."/>
            <person name="Barry K."/>
            <person name="Grigoriev I.V."/>
            <person name="Crous P."/>
            <person name="Smith M.E."/>
        </authorList>
    </citation>
    <scope>NUCLEOTIDE SEQUENCE</scope>
    <source>
        <strain evidence="1">BCRC 34381</strain>
    </source>
</reference>
<dbReference type="InterPro" id="IPR021475">
    <property type="entry name" value="Pants/Emi1-like"/>
</dbReference>
<dbReference type="OrthoDB" id="2017405at2759"/>